<dbReference type="PROSITE" id="PS00414">
    <property type="entry name" value="PROFILIN"/>
    <property type="match status" value="1"/>
</dbReference>
<organism evidence="6 7">
    <name type="scientific">Allomyces macrogynus (strain ATCC 38327)</name>
    <name type="common">Allomyces javanicus var. macrogynus</name>
    <dbReference type="NCBI Taxonomy" id="578462"/>
    <lineage>
        <taxon>Eukaryota</taxon>
        <taxon>Fungi</taxon>
        <taxon>Fungi incertae sedis</taxon>
        <taxon>Blastocladiomycota</taxon>
        <taxon>Blastocladiomycetes</taxon>
        <taxon>Blastocladiales</taxon>
        <taxon>Blastocladiaceae</taxon>
        <taxon>Allomyces</taxon>
    </lineage>
</organism>
<feature type="compositionally biased region" description="Acidic residues" evidence="5">
    <location>
        <begin position="31"/>
        <end position="49"/>
    </location>
</feature>
<reference evidence="6 7" key="1">
    <citation type="submission" date="2009-11" db="EMBL/GenBank/DDBJ databases">
        <title>Annotation of Allomyces macrogynus ATCC 38327.</title>
        <authorList>
            <consortium name="The Broad Institute Genome Sequencing Platform"/>
            <person name="Russ C."/>
            <person name="Cuomo C."/>
            <person name="Burger G."/>
            <person name="Gray M.W."/>
            <person name="Holland P.W.H."/>
            <person name="King N."/>
            <person name="Lang F.B.F."/>
            <person name="Roger A.J."/>
            <person name="Ruiz-Trillo I."/>
            <person name="Young S.K."/>
            <person name="Zeng Q."/>
            <person name="Gargeya S."/>
            <person name="Fitzgerald M."/>
            <person name="Haas B."/>
            <person name="Abouelleil A."/>
            <person name="Alvarado L."/>
            <person name="Arachchi H.M."/>
            <person name="Berlin A."/>
            <person name="Chapman S.B."/>
            <person name="Gearin G."/>
            <person name="Goldberg J."/>
            <person name="Griggs A."/>
            <person name="Gujja S."/>
            <person name="Hansen M."/>
            <person name="Heiman D."/>
            <person name="Howarth C."/>
            <person name="Larimer J."/>
            <person name="Lui A."/>
            <person name="MacDonald P.J.P."/>
            <person name="McCowen C."/>
            <person name="Montmayeur A."/>
            <person name="Murphy C."/>
            <person name="Neiman D."/>
            <person name="Pearson M."/>
            <person name="Priest M."/>
            <person name="Roberts A."/>
            <person name="Saif S."/>
            <person name="Shea T."/>
            <person name="Sisk P."/>
            <person name="Stolte C."/>
            <person name="Sykes S."/>
            <person name="Wortman J."/>
            <person name="Nusbaum C."/>
            <person name="Birren B."/>
        </authorList>
    </citation>
    <scope>NUCLEOTIDE SEQUENCE [LARGE SCALE GENOMIC DNA]</scope>
    <source>
        <strain evidence="6 7">ATCC 38327</strain>
    </source>
</reference>
<dbReference type="HAMAP" id="MF_03009">
    <property type="entry name" value="eIF3j"/>
    <property type="match status" value="1"/>
</dbReference>
<evidence type="ECO:0000256" key="3">
    <source>
        <dbReference type="ARBA" id="ARBA00022917"/>
    </source>
</evidence>
<sequence>MSDWEDYAEDAPAAAPLPVPVPVDVPKSKWDDEEDDDDVADAWDADSDDEKPAAKPAAASPAAAARPGSTTPPVPKKRTIKQAIAERQAEEARQAAEAAAKKAAAEAAASAEAAETPAERKARLQRAVEEEDAKVAETLFGNLSVGGDNKPAEKTLLNFNPRTKTDFDKYATLVVERFANFEKLQYYPTFLENVVRTLADKLKIEDVRKLSSSLNALANDKQRAEKEAQKKKKSTKKQDVRKLSSSLNALANDKQRAEKEAQKKKKSTKKQVRVDASDYGATEGAPEPGAYYAGDYDDLDVSGKKLT</sequence>
<keyword evidence="2 4" id="KW-0396">Initiation factor</keyword>
<dbReference type="Proteomes" id="UP000054350">
    <property type="component" value="Unassembled WGS sequence"/>
</dbReference>
<protein>
    <recommendedName>
        <fullName evidence="4">Eukaryotic translation initiation factor 3 subunit J</fullName>
        <shortName evidence="4">eIF3j</shortName>
    </recommendedName>
    <alternativeName>
        <fullName evidence="4">Eukaryotic translation initiation factor 3 30 kDa subunit homolog</fullName>
        <shortName evidence="4">eIF-3 30 kDa subunit homolog</shortName>
    </alternativeName>
</protein>
<dbReference type="PANTHER" id="PTHR21681">
    <property type="entry name" value="EUKARYOTIC TRANSLATION INITIATION FACTOR 3 SUBUNIT J"/>
    <property type="match status" value="1"/>
</dbReference>
<feature type="compositionally biased region" description="Low complexity" evidence="5">
    <location>
        <begin position="54"/>
        <end position="65"/>
    </location>
</feature>
<evidence type="ECO:0000313" key="7">
    <source>
        <dbReference type="Proteomes" id="UP000054350"/>
    </source>
</evidence>
<dbReference type="Pfam" id="PF08597">
    <property type="entry name" value="eIF3_subunit"/>
    <property type="match status" value="1"/>
</dbReference>
<reference evidence="7" key="2">
    <citation type="submission" date="2009-11" db="EMBL/GenBank/DDBJ databases">
        <title>The Genome Sequence of Allomyces macrogynus strain ATCC 38327.</title>
        <authorList>
            <consortium name="The Broad Institute Genome Sequencing Platform"/>
            <person name="Russ C."/>
            <person name="Cuomo C."/>
            <person name="Shea T."/>
            <person name="Young S.K."/>
            <person name="Zeng Q."/>
            <person name="Koehrsen M."/>
            <person name="Haas B."/>
            <person name="Borodovsky M."/>
            <person name="Guigo R."/>
            <person name="Alvarado L."/>
            <person name="Berlin A."/>
            <person name="Borenstein D."/>
            <person name="Chen Z."/>
            <person name="Engels R."/>
            <person name="Freedman E."/>
            <person name="Gellesch M."/>
            <person name="Goldberg J."/>
            <person name="Griggs A."/>
            <person name="Gujja S."/>
            <person name="Heiman D."/>
            <person name="Hepburn T."/>
            <person name="Howarth C."/>
            <person name="Jen D."/>
            <person name="Larson L."/>
            <person name="Lewis B."/>
            <person name="Mehta T."/>
            <person name="Park D."/>
            <person name="Pearson M."/>
            <person name="Roberts A."/>
            <person name="Saif S."/>
            <person name="Shenoy N."/>
            <person name="Sisk P."/>
            <person name="Stolte C."/>
            <person name="Sykes S."/>
            <person name="Walk T."/>
            <person name="White J."/>
            <person name="Yandava C."/>
            <person name="Burger G."/>
            <person name="Gray M.W."/>
            <person name="Holland P.W.H."/>
            <person name="King N."/>
            <person name="Lang F.B.F."/>
            <person name="Roger A.J."/>
            <person name="Ruiz-Trillo I."/>
            <person name="Lander E."/>
            <person name="Nusbaum C."/>
        </authorList>
    </citation>
    <scope>NUCLEOTIDE SEQUENCE [LARGE SCALE GENOMIC DNA]</scope>
    <source>
        <strain evidence="7">ATCC 38327</strain>
    </source>
</reference>
<gene>
    <name evidence="4" type="primary">HCR1</name>
    <name evidence="6" type="ORF">AMAG_14540</name>
</gene>
<dbReference type="EMBL" id="GG745365">
    <property type="protein sequence ID" value="KNE70404.1"/>
    <property type="molecule type" value="Genomic_DNA"/>
</dbReference>
<evidence type="ECO:0000256" key="2">
    <source>
        <dbReference type="ARBA" id="ARBA00022540"/>
    </source>
</evidence>
<name>A0A0L0T753_ALLM3</name>
<dbReference type="STRING" id="578462.A0A0L0T753"/>
<dbReference type="InterPro" id="IPR023194">
    <property type="entry name" value="eIF3-like_dom_sf"/>
</dbReference>
<dbReference type="VEuPathDB" id="FungiDB:AMAG_14540"/>
<dbReference type="OMA" id="KPHYALW"/>
<comment type="function">
    <text evidence="4">Component of the eukaryotic translation initiation factor 3 (eIF-3) complex, which is involved in protein synthesis of a specialized repertoire of mRNAs and, together with other initiation factors, stimulates binding of mRNA and methionyl-tRNAi to the 40S ribosome. The eIF-3 complex specifically targets and initiates translation of a subset of mRNAs involved in cell proliferation.</text>
</comment>
<dbReference type="eggNOG" id="KOG4813">
    <property type="taxonomic scope" value="Eukaryota"/>
</dbReference>
<dbReference type="GO" id="GO:0003779">
    <property type="term" value="F:actin binding"/>
    <property type="evidence" value="ECO:0007669"/>
    <property type="project" value="InterPro"/>
</dbReference>
<dbReference type="OrthoDB" id="20381at2759"/>
<keyword evidence="1 4" id="KW-0963">Cytoplasm</keyword>
<comment type="subunit">
    <text evidence="4">Component of the eukaryotic translation initiation factor 3 (eIF-3) complex.</text>
</comment>
<dbReference type="GO" id="GO:0005852">
    <property type="term" value="C:eukaryotic translation initiation factor 3 complex"/>
    <property type="evidence" value="ECO:0007669"/>
    <property type="project" value="UniProtKB-UniRule"/>
</dbReference>
<dbReference type="GO" id="GO:0033290">
    <property type="term" value="C:eukaryotic 48S preinitiation complex"/>
    <property type="evidence" value="ECO:0007669"/>
    <property type="project" value="UniProtKB-UniRule"/>
</dbReference>
<dbReference type="GO" id="GO:0016282">
    <property type="term" value="C:eukaryotic 43S preinitiation complex"/>
    <property type="evidence" value="ECO:0007669"/>
    <property type="project" value="UniProtKB-UniRule"/>
</dbReference>
<feature type="region of interest" description="Disordered" evidence="5">
    <location>
        <begin position="1"/>
        <end position="129"/>
    </location>
</feature>
<feature type="compositionally biased region" description="Basic and acidic residues" evidence="5">
    <location>
        <begin position="87"/>
        <end position="104"/>
    </location>
</feature>
<evidence type="ECO:0000256" key="4">
    <source>
        <dbReference type="HAMAP-Rule" id="MF_03009"/>
    </source>
</evidence>
<feature type="region of interest" description="Disordered" evidence="5">
    <location>
        <begin position="227"/>
        <end position="307"/>
    </location>
</feature>
<feature type="compositionally biased region" description="Low complexity" evidence="5">
    <location>
        <begin position="105"/>
        <end position="116"/>
    </location>
</feature>
<dbReference type="InterPro" id="IPR027310">
    <property type="entry name" value="Profilin_CS"/>
</dbReference>
<dbReference type="PANTHER" id="PTHR21681:SF0">
    <property type="entry name" value="EUKARYOTIC TRANSLATION INITIATION FACTOR 3 SUBUNIT J"/>
    <property type="match status" value="1"/>
</dbReference>
<dbReference type="InterPro" id="IPR013906">
    <property type="entry name" value="eIF3j"/>
</dbReference>
<evidence type="ECO:0000256" key="5">
    <source>
        <dbReference type="SAM" id="MobiDB-lite"/>
    </source>
</evidence>
<dbReference type="AlphaFoldDB" id="A0A0L0T753"/>
<comment type="similarity">
    <text evidence="4">Belongs to the eIF-3 subunit J family.</text>
</comment>
<dbReference type="GO" id="GO:0003743">
    <property type="term" value="F:translation initiation factor activity"/>
    <property type="evidence" value="ECO:0007669"/>
    <property type="project" value="UniProtKB-UniRule"/>
</dbReference>
<dbReference type="Gene3D" id="1.10.246.60">
    <property type="entry name" value="Eukaryotic translation initiation factor 3 like domains"/>
    <property type="match status" value="2"/>
</dbReference>
<keyword evidence="7" id="KW-1185">Reference proteome</keyword>
<dbReference type="GO" id="GO:0001732">
    <property type="term" value="P:formation of cytoplasmic translation initiation complex"/>
    <property type="evidence" value="ECO:0007669"/>
    <property type="project" value="UniProtKB-UniRule"/>
</dbReference>
<accession>A0A0L0T753</accession>
<proteinExistence type="inferred from homology"/>
<feature type="compositionally biased region" description="Basic and acidic residues" evidence="5">
    <location>
        <begin position="117"/>
        <end position="128"/>
    </location>
</feature>
<evidence type="ECO:0000313" key="6">
    <source>
        <dbReference type="EMBL" id="KNE70404.1"/>
    </source>
</evidence>
<comment type="subcellular location">
    <subcellularLocation>
        <location evidence="4">Cytoplasm</location>
    </subcellularLocation>
</comment>
<keyword evidence="3 4" id="KW-0648">Protein biosynthesis</keyword>
<evidence type="ECO:0000256" key="1">
    <source>
        <dbReference type="ARBA" id="ARBA00022490"/>
    </source>
</evidence>
<feature type="compositionally biased region" description="Basic residues" evidence="5">
    <location>
        <begin position="262"/>
        <end position="271"/>
    </location>
</feature>